<proteinExistence type="predicted"/>
<organism evidence="1 2">
    <name type="scientific">Eretmocerus hayati</name>
    <dbReference type="NCBI Taxonomy" id="131215"/>
    <lineage>
        <taxon>Eukaryota</taxon>
        <taxon>Metazoa</taxon>
        <taxon>Ecdysozoa</taxon>
        <taxon>Arthropoda</taxon>
        <taxon>Hexapoda</taxon>
        <taxon>Insecta</taxon>
        <taxon>Pterygota</taxon>
        <taxon>Neoptera</taxon>
        <taxon>Endopterygota</taxon>
        <taxon>Hymenoptera</taxon>
        <taxon>Apocrita</taxon>
        <taxon>Proctotrupomorpha</taxon>
        <taxon>Chalcidoidea</taxon>
        <taxon>Aphelinidae</taxon>
        <taxon>Aphelininae</taxon>
        <taxon>Eretmocerus</taxon>
    </lineage>
</organism>
<protein>
    <submittedName>
        <fullName evidence="1">Uncharacterized protein</fullName>
    </submittedName>
</protein>
<reference evidence="1" key="1">
    <citation type="submission" date="2023-04" db="EMBL/GenBank/DDBJ databases">
        <title>A chromosome-level genome assembly of the parasitoid wasp Eretmocerus hayati.</title>
        <authorList>
            <person name="Zhong Y."/>
            <person name="Liu S."/>
            <person name="Liu Y."/>
        </authorList>
    </citation>
    <scope>NUCLEOTIDE SEQUENCE</scope>
    <source>
        <strain evidence="1">ZJU_SS_LIU_2023</strain>
    </source>
</reference>
<name>A0ACC2N1L7_9HYME</name>
<comment type="caution">
    <text evidence="1">The sequence shown here is derived from an EMBL/GenBank/DDBJ whole genome shotgun (WGS) entry which is preliminary data.</text>
</comment>
<sequence>MFRQLNQVASLPPIRKITDLKQGSKYQIKGGRIINTRFGPAVVLDLEDRRGRSFSSFLPKPLSDLIRSDQQRYGRILRENGGVFLLYKGSGKIEFVDGEGEEHADEDPASSSDEDQ</sequence>
<evidence type="ECO:0000313" key="2">
    <source>
        <dbReference type="Proteomes" id="UP001239111"/>
    </source>
</evidence>
<evidence type="ECO:0000313" key="1">
    <source>
        <dbReference type="EMBL" id="KAJ8665045.1"/>
    </source>
</evidence>
<dbReference type="Proteomes" id="UP001239111">
    <property type="component" value="Chromosome 4"/>
</dbReference>
<keyword evidence="2" id="KW-1185">Reference proteome</keyword>
<dbReference type="EMBL" id="CM056744">
    <property type="protein sequence ID" value="KAJ8665045.1"/>
    <property type="molecule type" value="Genomic_DNA"/>
</dbReference>
<gene>
    <name evidence="1" type="ORF">QAD02_006707</name>
</gene>
<accession>A0ACC2N1L7</accession>